<dbReference type="AlphaFoldDB" id="A0A1F5ZT43"/>
<dbReference type="Gene3D" id="3.10.20.30">
    <property type="match status" value="1"/>
</dbReference>
<dbReference type="PANTHER" id="PTHR43061">
    <property type="entry name" value="GTP DIPHOSPHOKINASE RSH1, CHLOROPLASTIC-RELATED"/>
    <property type="match status" value="1"/>
</dbReference>
<protein>
    <recommendedName>
        <fullName evidence="1">TGS domain-containing protein</fullName>
    </recommendedName>
</protein>
<gene>
    <name evidence="2" type="ORF">A3D77_05825</name>
</gene>
<dbReference type="Pfam" id="PF13328">
    <property type="entry name" value="HD_4"/>
    <property type="match status" value="1"/>
</dbReference>
<dbReference type="InterPro" id="IPR012676">
    <property type="entry name" value="TGS-like"/>
</dbReference>
<dbReference type="Gene3D" id="1.10.3210.10">
    <property type="entry name" value="Hypothetical protein af1432"/>
    <property type="match status" value="1"/>
</dbReference>
<proteinExistence type="predicted"/>
<dbReference type="SUPFAM" id="SSF81271">
    <property type="entry name" value="TGS-like"/>
    <property type="match status" value="1"/>
</dbReference>
<dbReference type="SUPFAM" id="SSF109604">
    <property type="entry name" value="HD-domain/PDEase-like"/>
    <property type="match status" value="1"/>
</dbReference>
<name>A0A1F5ZT43_9BACT</name>
<organism evidence="2 3">
    <name type="scientific">Candidatus Gottesmanbacteria bacterium RIFCSPHIGHO2_02_FULL_39_11</name>
    <dbReference type="NCBI Taxonomy" id="1798382"/>
    <lineage>
        <taxon>Bacteria</taxon>
        <taxon>Candidatus Gottesmaniibacteriota</taxon>
    </lineage>
</organism>
<feature type="domain" description="TGS" evidence="1">
    <location>
        <begin position="448"/>
        <end position="506"/>
    </location>
</feature>
<comment type="caution">
    <text evidence="2">The sequence shown here is derived from an EMBL/GenBank/DDBJ whole genome shotgun (WGS) entry which is preliminary data.</text>
</comment>
<accession>A0A1F5ZT43</accession>
<reference evidence="2 3" key="1">
    <citation type="journal article" date="2016" name="Nat. Commun.">
        <title>Thousands of microbial genomes shed light on interconnected biogeochemical processes in an aquifer system.</title>
        <authorList>
            <person name="Anantharaman K."/>
            <person name="Brown C.T."/>
            <person name="Hug L.A."/>
            <person name="Sharon I."/>
            <person name="Castelle C.J."/>
            <person name="Probst A.J."/>
            <person name="Thomas B.C."/>
            <person name="Singh A."/>
            <person name="Wilkins M.J."/>
            <person name="Karaoz U."/>
            <person name="Brodie E.L."/>
            <person name="Williams K.H."/>
            <person name="Hubbard S.S."/>
            <person name="Banfield J.F."/>
        </authorList>
    </citation>
    <scope>NUCLEOTIDE SEQUENCE [LARGE SCALE GENOMIC DNA]</scope>
</reference>
<dbReference type="InterPro" id="IPR004095">
    <property type="entry name" value="TGS"/>
</dbReference>
<dbReference type="STRING" id="1798382.A3D77_05825"/>
<dbReference type="Pfam" id="PF02824">
    <property type="entry name" value="TGS"/>
    <property type="match status" value="1"/>
</dbReference>
<dbReference type="Proteomes" id="UP000176923">
    <property type="component" value="Unassembled WGS sequence"/>
</dbReference>
<sequence>MTIIEFSEFTPPVEKLNDPVHATDWLLSQFPPIQGKTIERDSVFQPLDKASRYLSSSEFKKLVNAFNLAYQAHRNPCKPGDEFRKDRSLYITHPFASTDILADEKIEGDCLFAAATHDTVEDTHLSLYQLAKYLDKETARVVFPITKIAGSEDPFETEEKLFQMALKSKGGARSVLVKLADRIHNMRTLGSLNPASQLRIALQTWELYAPTAELFNIQNWANKLFALSGQYLWPDRFGEVLETRDSFSTEKNLNLLETATDLTKTLSRLSRIATTPAVIPASHDILTLVSPGSESDIEIHPQKTVPYYLIARNGEDFEKLSNYLNSQRLSIQNIRYDGSQGFNCDFAFGNQIFHIMARDMRSYLVEKASLLDLHRDELPDNETIQDYEFNKEENFQMRKKIAEEKIKTVVQYIEQVLADKEEEGLESASLMRRLREKMNLPSAETNFIGVETPDGQRRILPSSSTVLDFAFDVWDKLGFSAAAAIVNGVDVPFSYEMKEGDKAEIIPIEPIPRDSQEPVRCMLEVEWLDWVRTPSARRRIQSGLESVLNIKAKCDEIRVEMDDPNPKIRQKGKGKLLRSVKNLGYEDFSHFLEYAKKPQSDARERGIMPMLKDQKRYLVGEKAISDLRKGWAREQNAVNLRKYITFERFLEQYGIGLVSPNEKKAFFEGYKEYIHSLPTFSVDLPNQKGYLALLTSVIAPFVDIQDIETLFNTGDLGALQARIVIRGETEERRVSEVREMIHLLENQFNHGLENIAVPPKREWRVDLPLHSEGGVSIFIGLFEKFGMRLKNFTADYKKGKCQCVFIPEPESFNLKPIQPNDVQEIIKLLQSQKRS</sequence>
<evidence type="ECO:0000259" key="1">
    <source>
        <dbReference type="Pfam" id="PF02824"/>
    </source>
</evidence>
<dbReference type="EMBL" id="MFJL01000023">
    <property type="protein sequence ID" value="OGG15533.1"/>
    <property type="molecule type" value="Genomic_DNA"/>
</dbReference>
<dbReference type="PANTHER" id="PTHR43061:SF1">
    <property type="entry name" value="GTP DIPHOSPHOKINASE RSH1, CHLOROPLASTIC-RELATED"/>
    <property type="match status" value="1"/>
</dbReference>
<evidence type="ECO:0000313" key="3">
    <source>
        <dbReference type="Proteomes" id="UP000176923"/>
    </source>
</evidence>
<dbReference type="InterPro" id="IPR012675">
    <property type="entry name" value="Beta-grasp_dom_sf"/>
</dbReference>
<evidence type="ECO:0000313" key="2">
    <source>
        <dbReference type="EMBL" id="OGG15533.1"/>
    </source>
</evidence>